<dbReference type="Proteomes" id="UP001497600">
    <property type="component" value="Chromosome E"/>
</dbReference>
<evidence type="ECO:0000313" key="2">
    <source>
        <dbReference type="EMBL" id="CAK7908308.1"/>
    </source>
</evidence>
<evidence type="ECO:0000313" key="3">
    <source>
        <dbReference type="Proteomes" id="UP001497600"/>
    </source>
</evidence>
<keyword evidence="3" id="KW-1185">Reference proteome</keyword>
<feature type="region of interest" description="Disordered" evidence="1">
    <location>
        <begin position="305"/>
        <end position="324"/>
    </location>
</feature>
<dbReference type="EMBL" id="OZ004257">
    <property type="protein sequence ID" value="CAK7908308.1"/>
    <property type="molecule type" value="Genomic_DNA"/>
</dbReference>
<accession>A0ABP0EEP2</accession>
<protein>
    <submittedName>
        <fullName evidence="2">Uncharacterized protein</fullName>
    </submittedName>
</protein>
<name>A0ABP0EEP2_9ASCO</name>
<sequence>MSRSCTLDHKEYTSPTRNNILVRRDVSSADNFQPSQSPAITIEPIASIETASIMNTIREPVERQSQFIKFQPIVHAITADADVRNSSTQGRGFSFGCKNLRPVNFQSTKSTGDLKRMANCQSRKSLNIRHCDEGTTSNFSLESPPEMSTVSSTEYHVDYTSPHYPPISILTPPKPSIRESIIQNRGTSHYPDSFQNYMEERLFRWRPSSSNQGVDSAFNNRHPFQSMQESMGDQSEASILTLFKQWWARDQVNTQTLTVEDSGTPSPTEKILGPRLQRVSDLSKLAESFQNGNSSQSLVIARGSCSPHEPHLPTPMEPVTSQPGPTREFSYTPHAVPLSTFQLNFDKKQRSPGLPFATSVHDMEDEFQNLIDGPDNFLVGCLQITSICNC</sequence>
<gene>
    <name evidence="2" type="ORF">CAAN4_E09692</name>
</gene>
<reference evidence="2 3" key="1">
    <citation type="submission" date="2024-01" db="EMBL/GenBank/DDBJ databases">
        <authorList>
            <consortium name="Genoscope - CEA"/>
            <person name="William W."/>
        </authorList>
    </citation>
    <scope>NUCLEOTIDE SEQUENCE [LARGE SCALE GENOMIC DNA]</scope>
    <source>
        <strain evidence="2 3">29B2s-10</strain>
    </source>
</reference>
<organism evidence="2 3">
    <name type="scientific">[Candida] anglica</name>
    <dbReference type="NCBI Taxonomy" id="148631"/>
    <lineage>
        <taxon>Eukaryota</taxon>
        <taxon>Fungi</taxon>
        <taxon>Dikarya</taxon>
        <taxon>Ascomycota</taxon>
        <taxon>Saccharomycotina</taxon>
        <taxon>Pichiomycetes</taxon>
        <taxon>Debaryomycetaceae</taxon>
        <taxon>Kurtzmaniella</taxon>
    </lineage>
</organism>
<proteinExistence type="predicted"/>
<evidence type="ECO:0000256" key="1">
    <source>
        <dbReference type="SAM" id="MobiDB-lite"/>
    </source>
</evidence>